<organism evidence="1 2">
    <name type="scientific">Pyrodictium abyssi</name>
    <dbReference type="NCBI Taxonomy" id="54256"/>
    <lineage>
        <taxon>Archaea</taxon>
        <taxon>Thermoproteota</taxon>
        <taxon>Thermoprotei</taxon>
        <taxon>Desulfurococcales</taxon>
        <taxon>Pyrodictiaceae</taxon>
        <taxon>Pyrodictium</taxon>
    </lineage>
</organism>
<reference evidence="1 2" key="1">
    <citation type="submission" date="2023-09" db="EMBL/GenBank/DDBJ databases">
        <title>Pyrofollis japonicus gen. nov. sp. nov., a novel member of the family Pyrodictiaceae isolated from the Iheya North hydrothermal field.</title>
        <authorList>
            <person name="Miyazaki U."/>
            <person name="Sanari M."/>
            <person name="Tame A."/>
            <person name="Kitajima M."/>
            <person name="Okamoto A."/>
            <person name="Sawayama S."/>
            <person name="Miyazaki J."/>
            <person name="Takai K."/>
            <person name="Nakagawa S."/>
        </authorList>
    </citation>
    <scope>NUCLEOTIDE SEQUENCE [LARGE SCALE GENOMIC DNA]</scope>
    <source>
        <strain evidence="1 2">AV2</strain>
    </source>
</reference>
<protein>
    <recommendedName>
        <fullName evidence="3">Toxin-antitoxin system HicB family antitoxin</fullName>
    </recommendedName>
</protein>
<sequence length="58" mass="6421">MAETVTVTLPRRLAEHARREAERLGLGLQVYIVELLSEGLDPEERARDYAEAATALLG</sequence>
<gene>
    <name evidence="1" type="ORF">PABY_10880</name>
</gene>
<name>A0ABM8IY18_9CREN</name>
<dbReference type="RefSeq" id="WP_338252677.1">
    <property type="nucleotide sequence ID" value="NZ_AP028907.1"/>
</dbReference>
<dbReference type="GeneID" id="89289110"/>
<proteinExistence type="predicted"/>
<accession>A0ABM8IY18</accession>
<dbReference type="EMBL" id="AP028907">
    <property type="protein sequence ID" value="BES81521.1"/>
    <property type="molecule type" value="Genomic_DNA"/>
</dbReference>
<keyword evidence="2" id="KW-1185">Reference proteome</keyword>
<evidence type="ECO:0000313" key="1">
    <source>
        <dbReference type="EMBL" id="BES81521.1"/>
    </source>
</evidence>
<evidence type="ECO:0008006" key="3">
    <source>
        <dbReference type="Google" id="ProtNLM"/>
    </source>
</evidence>
<evidence type="ECO:0000313" key="2">
    <source>
        <dbReference type="Proteomes" id="UP001341135"/>
    </source>
</evidence>
<dbReference type="Proteomes" id="UP001341135">
    <property type="component" value="Chromosome"/>
</dbReference>